<dbReference type="PANTHER" id="PTHR16861">
    <property type="entry name" value="GLYCOPROTEIN 38"/>
    <property type="match status" value="1"/>
</dbReference>
<feature type="region of interest" description="Disordered" evidence="1">
    <location>
        <begin position="76"/>
        <end position="107"/>
    </location>
</feature>
<organism evidence="3 4">
    <name type="scientific">Exaiptasia diaphana</name>
    <name type="common">Tropical sea anemone</name>
    <name type="synonym">Aiptasia pulchella</name>
    <dbReference type="NCBI Taxonomy" id="2652724"/>
    <lineage>
        <taxon>Eukaryota</taxon>
        <taxon>Metazoa</taxon>
        <taxon>Cnidaria</taxon>
        <taxon>Anthozoa</taxon>
        <taxon>Hexacorallia</taxon>
        <taxon>Actiniaria</taxon>
        <taxon>Aiptasiidae</taxon>
        <taxon>Exaiptasia</taxon>
    </lineage>
</organism>
<evidence type="ECO:0000313" key="4">
    <source>
        <dbReference type="Proteomes" id="UP000887567"/>
    </source>
</evidence>
<keyword evidence="2" id="KW-0472">Membrane</keyword>
<feature type="transmembrane region" description="Helical" evidence="2">
    <location>
        <begin position="52"/>
        <end position="73"/>
    </location>
</feature>
<sequence>MHQHVYWCVIYLSVTPSNETSSGTNKPKTTTTAATPTKTTTNKTSPLGPGEIVGIVIGVLVLIAIVGVVVWYVKKSKNNGNNGSTNKSGPLEMDKPAGDGNRTSPEA</sequence>
<accession>A0A913YNY1</accession>
<dbReference type="KEGG" id="epa:110245722"/>
<keyword evidence="4" id="KW-1185">Reference proteome</keyword>
<evidence type="ECO:0000256" key="1">
    <source>
        <dbReference type="SAM" id="MobiDB-lite"/>
    </source>
</evidence>
<reference evidence="3" key="1">
    <citation type="submission" date="2022-11" db="UniProtKB">
        <authorList>
            <consortium name="EnsemblMetazoa"/>
        </authorList>
    </citation>
    <scope>IDENTIFICATION</scope>
</reference>
<evidence type="ECO:0000313" key="3">
    <source>
        <dbReference type="EnsemblMetazoa" id="XP_028516854.1"/>
    </source>
</evidence>
<name>A0A913YNY1_EXADI</name>
<feature type="compositionally biased region" description="Low complexity" evidence="1">
    <location>
        <begin position="24"/>
        <end position="47"/>
    </location>
</feature>
<dbReference type="RefSeq" id="XP_028516854.1">
    <property type="nucleotide sequence ID" value="XM_028661053.1"/>
</dbReference>
<protein>
    <recommendedName>
        <fullName evidence="5">Mid2 domain-containing protein</fullName>
    </recommendedName>
</protein>
<evidence type="ECO:0008006" key="5">
    <source>
        <dbReference type="Google" id="ProtNLM"/>
    </source>
</evidence>
<keyword evidence="2" id="KW-0812">Transmembrane</keyword>
<dbReference type="PANTHER" id="PTHR16861:SF4">
    <property type="entry name" value="SH3 DOMAIN PROTEIN (AFU_ORTHOLOGUE AFUA_1G13610)"/>
    <property type="match status" value="1"/>
</dbReference>
<dbReference type="GeneID" id="110245722"/>
<evidence type="ECO:0000256" key="2">
    <source>
        <dbReference type="SAM" id="Phobius"/>
    </source>
</evidence>
<dbReference type="Proteomes" id="UP000887567">
    <property type="component" value="Unplaced"/>
</dbReference>
<keyword evidence="2" id="KW-1133">Transmembrane helix</keyword>
<proteinExistence type="predicted"/>
<dbReference type="AlphaFoldDB" id="A0A913YNY1"/>
<dbReference type="EnsemblMetazoa" id="XM_028661053.1">
    <property type="protein sequence ID" value="XP_028516854.1"/>
    <property type="gene ID" value="LOC110245722"/>
</dbReference>
<feature type="compositionally biased region" description="Low complexity" evidence="1">
    <location>
        <begin position="78"/>
        <end position="89"/>
    </location>
</feature>
<feature type="region of interest" description="Disordered" evidence="1">
    <location>
        <begin position="16"/>
        <end position="47"/>
    </location>
</feature>